<comment type="caution">
    <text evidence="2">The sequence shown here is derived from an EMBL/GenBank/DDBJ whole genome shotgun (WGS) entry which is preliminary data.</text>
</comment>
<dbReference type="InterPro" id="IPR001478">
    <property type="entry name" value="PDZ"/>
</dbReference>
<dbReference type="SMART" id="SM00228">
    <property type="entry name" value="PDZ"/>
    <property type="match status" value="1"/>
</dbReference>
<protein>
    <submittedName>
        <fullName evidence="2">S41 family peptidase</fullName>
    </submittedName>
</protein>
<dbReference type="Gene3D" id="3.90.226.10">
    <property type="entry name" value="2-enoyl-CoA Hydratase, Chain A, domain 1"/>
    <property type="match status" value="1"/>
</dbReference>
<gene>
    <name evidence="2" type="ORF">NC998_28110</name>
</gene>
<sequence length="428" mass="47801">MTRFLRATKLAAIALVGVAALLLFWFIAPGLSQSLFEEKVFDEVWQTVHENFYDENFNGIDWVAMREQYRPQAKQTQTRQQLAVVVNRMLAELQTSHTHFYTPEETAYYQLLGIFQPQFKNLPAAAKALFPKGKYEYTGIGIFTKTRNRKTFVSAILEGSPAAIAGLKVGDELLSVDDEPYQPIESFMGKAGQSVTLLIQRSVDPKSRQTIRVIPQIFDTTTLFREAQQASTQVIKQQNKRIGYIHIWSNAADFHQQQMIEELMFGKLAEVDGLVLDIRDGWGGGSIDYLNFFTGASPSVTNIQRDGRSWIAHYRWRKPVVLLINEGSRSSKEIIAFGFQQSHLGDLVGTTTAGAVVAGRGFVMQDGSLLYVAVSDVLVDGKQRLEGKGVSPTIPVPFPLEYAAGFDPQKQQAIAALMRAIEQQSPAR</sequence>
<dbReference type="InterPro" id="IPR005151">
    <property type="entry name" value="Tail-specific_protease"/>
</dbReference>
<dbReference type="SMART" id="SM00245">
    <property type="entry name" value="TSPc"/>
    <property type="match status" value="1"/>
</dbReference>
<dbReference type="InterPro" id="IPR036034">
    <property type="entry name" value="PDZ_sf"/>
</dbReference>
<reference evidence="2 3" key="1">
    <citation type="submission" date="2022-04" db="EMBL/GenBank/DDBJ databases">
        <title>Positive selection, recombination, and allopatry shape intraspecific diversity of widespread and dominant cyanobacteria.</title>
        <authorList>
            <person name="Wei J."/>
            <person name="Shu W."/>
            <person name="Hu C."/>
        </authorList>
    </citation>
    <scope>NUCLEOTIDE SEQUENCE [LARGE SCALE GENOMIC DNA]</scope>
    <source>
        <strain evidence="2 3">GB2-A4</strain>
    </source>
</reference>
<dbReference type="Pfam" id="PF03572">
    <property type="entry name" value="Peptidase_S41"/>
    <property type="match status" value="1"/>
</dbReference>
<dbReference type="InterPro" id="IPR028204">
    <property type="entry name" value="Tricorn_C1"/>
</dbReference>
<dbReference type="PROSITE" id="PS50106">
    <property type="entry name" value="PDZ"/>
    <property type="match status" value="1"/>
</dbReference>
<dbReference type="PANTHER" id="PTHR32060">
    <property type="entry name" value="TAIL-SPECIFIC PROTEASE"/>
    <property type="match status" value="1"/>
</dbReference>
<name>A0ABV0JGP4_9CYAN</name>
<accession>A0ABV0JGP4</accession>
<dbReference type="EMBL" id="JAMPKM010000053">
    <property type="protein sequence ID" value="MEP0820951.1"/>
    <property type="molecule type" value="Genomic_DNA"/>
</dbReference>
<dbReference type="Gene3D" id="3.30.750.44">
    <property type="match status" value="1"/>
</dbReference>
<evidence type="ECO:0000259" key="1">
    <source>
        <dbReference type="PROSITE" id="PS50106"/>
    </source>
</evidence>
<evidence type="ECO:0000313" key="3">
    <source>
        <dbReference type="Proteomes" id="UP001464891"/>
    </source>
</evidence>
<dbReference type="Pfam" id="PF17820">
    <property type="entry name" value="PDZ_6"/>
    <property type="match status" value="1"/>
</dbReference>
<dbReference type="SUPFAM" id="SSF52096">
    <property type="entry name" value="ClpP/crotonase"/>
    <property type="match status" value="1"/>
</dbReference>
<keyword evidence="3" id="KW-1185">Reference proteome</keyword>
<dbReference type="Gene3D" id="2.30.42.10">
    <property type="match status" value="1"/>
</dbReference>
<dbReference type="CDD" id="cd07562">
    <property type="entry name" value="Peptidase_S41_TRI"/>
    <property type="match status" value="1"/>
</dbReference>
<dbReference type="SUPFAM" id="SSF50156">
    <property type="entry name" value="PDZ domain-like"/>
    <property type="match status" value="1"/>
</dbReference>
<dbReference type="InterPro" id="IPR041489">
    <property type="entry name" value="PDZ_6"/>
</dbReference>
<dbReference type="PANTHER" id="PTHR32060:SF30">
    <property type="entry name" value="CARBOXY-TERMINAL PROCESSING PROTEASE CTPA"/>
    <property type="match status" value="1"/>
</dbReference>
<dbReference type="Pfam" id="PF14684">
    <property type="entry name" value="Tricorn_C1"/>
    <property type="match status" value="1"/>
</dbReference>
<evidence type="ECO:0000313" key="2">
    <source>
        <dbReference type="EMBL" id="MEP0820951.1"/>
    </source>
</evidence>
<dbReference type="RefSeq" id="WP_190443477.1">
    <property type="nucleotide sequence ID" value="NZ_JAMPKM010000053.1"/>
</dbReference>
<feature type="domain" description="PDZ" evidence="1">
    <location>
        <begin position="127"/>
        <end position="203"/>
    </location>
</feature>
<proteinExistence type="predicted"/>
<organism evidence="2 3">
    <name type="scientific">Trichocoleus desertorum GB2-A4</name>
    <dbReference type="NCBI Taxonomy" id="2933944"/>
    <lineage>
        <taxon>Bacteria</taxon>
        <taxon>Bacillati</taxon>
        <taxon>Cyanobacteriota</taxon>
        <taxon>Cyanophyceae</taxon>
        <taxon>Leptolyngbyales</taxon>
        <taxon>Trichocoleusaceae</taxon>
        <taxon>Trichocoleus</taxon>
    </lineage>
</organism>
<dbReference type="Proteomes" id="UP001464891">
    <property type="component" value="Unassembled WGS sequence"/>
</dbReference>
<dbReference type="InterPro" id="IPR029045">
    <property type="entry name" value="ClpP/crotonase-like_dom_sf"/>
</dbReference>